<dbReference type="Proteomes" id="UP001177670">
    <property type="component" value="Unassembled WGS sequence"/>
</dbReference>
<evidence type="ECO:0000313" key="2">
    <source>
        <dbReference type="Proteomes" id="UP001177670"/>
    </source>
</evidence>
<gene>
    <name evidence="1" type="ORF">K0M31_018664</name>
</gene>
<sequence>MVVRTRRREYDGEDGYARENEELLFAPRVFDLVCSKLFNVIKRIGKYLLYIIEKLYHATPLTAARQIFESYQCQISPIAAVPRISQSQSGRGFASLRSSTSNYHVDHRSVKLSPIHGEMDLASTEIRHWKMDLRDALVLGARSSKSAYGT</sequence>
<proteinExistence type="predicted"/>
<dbReference type="AlphaFoldDB" id="A0AA40KRW8"/>
<name>A0AA40KRW8_9HYME</name>
<dbReference type="EMBL" id="JAHYIQ010000007">
    <property type="protein sequence ID" value="KAK1130538.1"/>
    <property type="molecule type" value="Genomic_DNA"/>
</dbReference>
<protein>
    <submittedName>
        <fullName evidence="1">Uncharacterized protein</fullName>
    </submittedName>
</protein>
<comment type="caution">
    <text evidence="1">The sequence shown here is derived from an EMBL/GenBank/DDBJ whole genome shotgun (WGS) entry which is preliminary data.</text>
</comment>
<keyword evidence="2" id="KW-1185">Reference proteome</keyword>
<accession>A0AA40KRW8</accession>
<reference evidence="1" key="1">
    <citation type="submission" date="2021-10" db="EMBL/GenBank/DDBJ databases">
        <title>Melipona bicolor Genome sequencing and assembly.</title>
        <authorList>
            <person name="Araujo N.S."/>
            <person name="Arias M.C."/>
        </authorList>
    </citation>
    <scope>NUCLEOTIDE SEQUENCE</scope>
    <source>
        <strain evidence="1">USP_2M_L1-L4_2017</strain>
        <tissue evidence="1">Whole body</tissue>
    </source>
</reference>
<organism evidence="1 2">
    <name type="scientific">Melipona bicolor</name>
    <dbReference type="NCBI Taxonomy" id="60889"/>
    <lineage>
        <taxon>Eukaryota</taxon>
        <taxon>Metazoa</taxon>
        <taxon>Ecdysozoa</taxon>
        <taxon>Arthropoda</taxon>
        <taxon>Hexapoda</taxon>
        <taxon>Insecta</taxon>
        <taxon>Pterygota</taxon>
        <taxon>Neoptera</taxon>
        <taxon>Endopterygota</taxon>
        <taxon>Hymenoptera</taxon>
        <taxon>Apocrita</taxon>
        <taxon>Aculeata</taxon>
        <taxon>Apoidea</taxon>
        <taxon>Anthophila</taxon>
        <taxon>Apidae</taxon>
        <taxon>Melipona</taxon>
    </lineage>
</organism>
<evidence type="ECO:0000313" key="1">
    <source>
        <dbReference type="EMBL" id="KAK1130538.1"/>
    </source>
</evidence>